<gene>
    <name evidence="3" type="ORF">SCLAV_5308</name>
</gene>
<dbReference type="Gene3D" id="2.60.120.650">
    <property type="entry name" value="Cupin"/>
    <property type="match status" value="1"/>
</dbReference>
<feature type="domain" description="JmjC" evidence="2">
    <location>
        <begin position="146"/>
        <end position="289"/>
    </location>
</feature>
<dbReference type="Pfam" id="PF13621">
    <property type="entry name" value="Cupin_8"/>
    <property type="match status" value="1"/>
</dbReference>
<proteinExistence type="predicted"/>
<accession>E2PZB4</accession>
<dbReference type="SUPFAM" id="SSF51197">
    <property type="entry name" value="Clavaminate synthase-like"/>
    <property type="match status" value="1"/>
</dbReference>
<dbReference type="EMBL" id="CM000913">
    <property type="protein sequence ID" value="EFG10375.1"/>
    <property type="molecule type" value="Genomic_DNA"/>
</dbReference>
<evidence type="ECO:0000259" key="2">
    <source>
        <dbReference type="PROSITE" id="PS51184"/>
    </source>
</evidence>
<dbReference type="eggNOG" id="COG2850">
    <property type="taxonomic scope" value="Bacteria"/>
</dbReference>
<reference evidence="3 4" key="1">
    <citation type="journal article" date="2010" name="Genome Biol. Evol.">
        <title>The sequence of a 1.8-mb bacterial linear plasmid reveals a rich evolutionary reservoir of secondary metabolic pathways.</title>
        <authorList>
            <person name="Medema M.H."/>
            <person name="Trefzer A."/>
            <person name="Kovalchuk A."/>
            <person name="van den Berg M."/>
            <person name="Mueller U."/>
            <person name="Heijne W."/>
            <person name="Wu L."/>
            <person name="Alam M.T."/>
            <person name="Ronning C.M."/>
            <person name="Nierman W.C."/>
            <person name="Bovenberg R.A.L."/>
            <person name="Breitling R."/>
            <person name="Takano E."/>
        </authorList>
    </citation>
    <scope>NUCLEOTIDE SEQUENCE [LARGE SCALE GENOMIC DNA]</scope>
    <source>
        <strain evidence="4">ATCC 27064 / DSM 738 / JCM 4710 / NBRC 13307 / NCIMB 12785 / NRRL 3585 / VKM Ac-602</strain>
    </source>
</reference>
<protein>
    <submittedName>
        <fullName evidence="3">Transcription factor jumonji jmjC domain protein</fullName>
    </submittedName>
</protein>
<organism evidence="3 4">
    <name type="scientific">Streptomyces clavuligerus</name>
    <dbReference type="NCBI Taxonomy" id="1901"/>
    <lineage>
        <taxon>Bacteria</taxon>
        <taxon>Bacillati</taxon>
        <taxon>Actinomycetota</taxon>
        <taxon>Actinomycetes</taxon>
        <taxon>Kitasatosporales</taxon>
        <taxon>Streptomycetaceae</taxon>
        <taxon>Streptomyces</taxon>
    </lineage>
</organism>
<dbReference type="PANTHER" id="PTHR12461">
    <property type="entry name" value="HYPOXIA-INDUCIBLE FACTOR 1 ALPHA INHIBITOR-RELATED"/>
    <property type="match status" value="1"/>
</dbReference>
<dbReference type="GeneID" id="93728284"/>
<dbReference type="KEGG" id="sclf:BB341_02510"/>
<dbReference type="PROSITE" id="PS51184">
    <property type="entry name" value="JMJC"/>
    <property type="match status" value="1"/>
</dbReference>
<dbReference type="Proteomes" id="UP000002357">
    <property type="component" value="Chromosome"/>
</dbReference>
<keyword evidence="4" id="KW-1185">Reference proteome</keyword>
<dbReference type="InterPro" id="IPR003347">
    <property type="entry name" value="JmjC_dom"/>
</dbReference>
<dbReference type="STRING" id="1901.BB341_02510"/>
<dbReference type="PANTHER" id="PTHR12461:SF105">
    <property type="entry name" value="HYPOXIA-INDUCIBLE FACTOR 1-ALPHA INHIBITOR"/>
    <property type="match status" value="1"/>
</dbReference>
<dbReference type="SMART" id="SM00558">
    <property type="entry name" value="JmjC"/>
    <property type="match status" value="1"/>
</dbReference>
<dbReference type="AlphaFoldDB" id="E2PZB4"/>
<evidence type="ECO:0000313" key="3">
    <source>
        <dbReference type="EMBL" id="EFG10375.1"/>
    </source>
</evidence>
<dbReference type="RefSeq" id="WP_003962544.1">
    <property type="nucleotide sequence ID" value="NZ_CM000913.1"/>
</dbReference>
<evidence type="ECO:0000313" key="4">
    <source>
        <dbReference type="Proteomes" id="UP000002357"/>
    </source>
</evidence>
<dbReference type="OrthoDB" id="479699at2"/>
<name>E2PZB4_STRCL</name>
<evidence type="ECO:0000256" key="1">
    <source>
        <dbReference type="SAM" id="MobiDB-lite"/>
    </source>
</evidence>
<sequence length="343" mass="38370">MTIRRSGAGPFGEQLEFPDKPPDPSDAMALRFLDGGLTVRRIPRVGASGIGVLRRAVARRSGPLLCSGLLDSWPARTAWHPTALAERHGERRVTALMDLPDSGVLFPQDQQSYERELTFGEFVERMESAGPSAPCYLAYQRAHEIFNPADCDFSSLLPADGYPTDTRVWIGSAGTRSMLHSDLKDNFFCQLWGEKTVTLLAWRDSRAAYPFPGNLVNSRVDLAAPDVRRFPRLKHAVLRSVRMSPGDLLYIPRGWWHDIRAHSASVSVNHWFGRPLGAAQYLALLGILGPEYWKATVRDFIVYGLLRRTESTRFFFSPPSTGKRLYDALRFGDFSRGNDPSAS</sequence>
<feature type="region of interest" description="Disordered" evidence="1">
    <location>
        <begin position="1"/>
        <end position="23"/>
    </location>
</feature>
<dbReference type="InterPro" id="IPR041667">
    <property type="entry name" value="Cupin_8"/>
</dbReference>